<dbReference type="GO" id="GO:0020037">
    <property type="term" value="F:heme binding"/>
    <property type="evidence" value="ECO:0007669"/>
    <property type="project" value="InterPro"/>
</dbReference>
<evidence type="ECO:0000256" key="3">
    <source>
        <dbReference type="ARBA" id="ARBA00022723"/>
    </source>
</evidence>
<sequence>MTPQDRAQDVLAPPAKAAIFLTVTIRPGKEREARDALADVAGITRAIGFRIPEAALSCVVGIGAEAWDRLYAAPRPDGLHPFRPLAGEKHVAVSTPGDLLFHLRAGRPDLCFELGRQLMVRLEGLVDAVDEVHGFRYWDERDLLGFVDGTESPTLAAESGLAALVGFDGADPDETYVGASYVIVQKYLHDLDAWERLSVEEQELVVGRRKLSDIELPDSVKPDDSHVALNTITDPDGTERAIVRDNMPFGAVGTGEFGTYFIGYAADPGVTEEMLRNMFLGRTPGRHDRILDFSTAVTGCLFFVPPAAFLEDPDPFLARTPGLSG</sequence>
<comment type="caution">
    <text evidence="9">The sequence shown here is derived from an EMBL/GenBank/DDBJ whole genome shotgun (WGS) entry which is preliminary data.</text>
</comment>
<dbReference type="AlphaFoldDB" id="A0A1J4N9F8"/>
<dbReference type="STRING" id="1844.UG56_008620"/>
<dbReference type="InterPro" id="IPR011008">
    <property type="entry name" value="Dimeric_a/b-barrel"/>
</dbReference>
<feature type="domain" description="Dyp-type peroxidase C-terminal" evidence="8">
    <location>
        <begin position="139"/>
        <end position="308"/>
    </location>
</feature>
<evidence type="ECO:0000259" key="7">
    <source>
        <dbReference type="Pfam" id="PF04261"/>
    </source>
</evidence>
<evidence type="ECO:0000313" key="9">
    <source>
        <dbReference type="EMBL" id="OIJ27121.1"/>
    </source>
</evidence>
<dbReference type="PANTHER" id="PTHR30521:SF0">
    <property type="entry name" value="DYP-TYPE PEROXIDASE FAMILY PROTEIN"/>
    <property type="match status" value="1"/>
</dbReference>
<keyword evidence="4" id="KW-0560">Oxidoreductase</keyword>
<evidence type="ECO:0000256" key="6">
    <source>
        <dbReference type="ARBA" id="ARBA00025737"/>
    </source>
</evidence>
<keyword evidence="3" id="KW-0479">Metal-binding</keyword>
<protein>
    <submittedName>
        <fullName evidence="9">Peroxidase</fullName>
    </submittedName>
</protein>
<organism evidence="9 10">
    <name type="scientific">Nocardioides luteus</name>
    <dbReference type="NCBI Taxonomy" id="1844"/>
    <lineage>
        <taxon>Bacteria</taxon>
        <taxon>Bacillati</taxon>
        <taxon>Actinomycetota</taxon>
        <taxon>Actinomycetes</taxon>
        <taxon>Propionibacteriales</taxon>
        <taxon>Nocardioidaceae</taxon>
        <taxon>Nocardioides</taxon>
    </lineage>
</organism>
<keyword evidence="2 9" id="KW-0575">Peroxidase</keyword>
<dbReference type="Pfam" id="PF04261">
    <property type="entry name" value="Dyp_perox_N"/>
    <property type="match status" value="1"/>
</dbReference>
<dbReference type="SUPFAM" id="SSF54909">
    <property type="entry name" value="Dimeric alpha+beta barrel"/>
    <property type="match status" value="1"/>
</dbReference>
<reference evidence="9" key="1">
    <citation type="submission" date="2016-10" db="EMBL/GenBank/DDBJ databases">
        <title>Draft Genome Sequence of Nocardioides luteus Strain BAFB, an Alkane-Degrading Bacterium Isolated from JP-7 Polluted Soil.</title>
        <authorList>
            <person name="Brown L."/>
            <person name="Ruiz O.N."/>
            <person name="Gunasekera T."/>
        </authorList>
    </citation>
    <scope>NUCLEOTIDE SEQUENCE [LARGE SCALE GENOMIC DNA]</scope>
    <source>
        <strain evidence="9">BAFB</strain>
    </source>
</reference>
<dbReference type="GO" id="GO:0046872">
    <property type="term" value="F:metal ion binding"/>
    <property type="evidence" value="ECO:0007669"/>
    <property type="project" value="UniProtKB-KW"/>
</dbReference>
<dbReference type="PANTHER" id="PTHR30521">
    <property type="entry name" value="DEFERROCHELATASE/PEROXIDASE"/>
    <property type="match status" value="1"/>
</dbReference>
<dbReference type="GO" id="GO:0005829">
    <property type="term" value="C:cytosol"/>
    <property type="evidence" value="ECO:0007669"/>
    <property type="project" value="TreeGrafter"/>
</dbReference>
<accession>A0A1J4N9F8</accession>
<dbReference type="EMBL" id="JZDQ02000010">
    <property type="protein sequence ID" value="OIJ27121.1"/>
    <property type="molecule type" value="Genomic_DNA"/>
</dbReference>
<evidence type="ECO:0000256" key="5">
    <source>
        <dbReference type="ARBA" id="ARBA00023004"/>
    </source>
</evidence>
<comment type="similarity">
    <text evidence="6">Belongs to the DyP-type peroxidase family.</text>
</comment>
<feature type="domain" description="Dyp-type peroxidase N-terminal" evidence="7">
    <location>
        <begin position="9"/>
        <end position="136"/>
    </location>
</feature>
<dbReference type="RefSeq" id="WP_045551927.1">
    <property type="nucleotide sequence ID" value="NZ_JZDQ02000010.1"/>
</dbReference>
<name>A0A1J4N9F8_9ACTN</name>
<evidence type="ECO:0000256" key="1">
    <source>
        <dbReference type="ARBA" id="ARBA00001970"/>
    </source>
</evidence>
<dbReference type="Proteomes" id="UP000033772">
    <property type="component" value="Unassembled WGS sequence"/>
</dbReference>
<dbReference type="InterPro" id="IPR048327">
    <property type="entry name" value="Dyp_perox_N"/>
</dbReference>
<proteinExistence type="inferred from homology"/>
<evidence type="ECO:0000256" key="4">
    <source>
        <dbReference type="ARBA" id="ARBA00023002"/>
    </source>
</evidence>
<evidence type="ECO:0000259" key="8">
    <source>
        <dbReference type="Pfam" id="PF20628"/>
    </source>
</evidence>
<dbReference type="InterPro" id="IPR048328">
    <property type="entry name" value="Dyp_perox_C"/>
</dbReference>
<comment type="cofactor">
    <cofactor evidence="1">
        <name>heme b</name>
        <dbReference type="ChEBI" id="CHEBI:60344"/>
    </cofactor>
</comment>
<dbReference type="Pfam" id="PF20628">
    <property type="entry name" value="Dyp_perox_C"/>
    <property type="match status" value="1"/>
</dbReference>
<evidence type="ECO:0000313" key="10">
    <source>
        <dbReference type="Proteomes" id="UP000033772"/>
    </source>
</evidence>
<dbReference type="InterPro" id="IPR006314">
    <property type="entry name" value="Dyp_peroxidase"/>
</dbReference>
<keyword evidence="10" id="KW-1185">Reference proteome</keyword>
<dbReference type="GO" id="GO:0004601">
    <property type="term" value="F:peroxidase activity"/>
    <property type="evidence" value="ECO:0007669"/>
    <property type="project" value="UniProtKB-KW"/>
</dbReference>
<dbReference type="PROSITE" id="PS51404">
    <property type="entry name" value="DYP_PEROXIDASE"/>
    <property type="match status" value="1"/>
</dbReference>
<keyword evidence="5" id="KW-0408">Iron</keyword>
<gene>
    <name evidence="9" type="ORF">UG56_008620</name>
</gene>
<dbReference type="NCBIfam" id="TIGR01413">
    <property type="entry name" value="Dyp_perox_fam"/>
    <property type="match status" value="1"/>
</dbReference>
<evidence type="ECO:0000256" key="2">
    <source>
        <dbReference type="ARBA" id="ARBA00022559"/>
    </source>
</evidence>